<reference evidence="2 3" key="1">
    <citation type="submission" date="2019-01" db="EMBL/GenBank/DDBJ databases">
        <authorList>
            <person name="Brito A."/>
        </authorList>
    </citation>
    <scope>NUCLEOTIDE SEQUENCE [LARGE SCALE GENOMIC DNA]</scope>
    <source>
        <strain evidence="2">1</strain>
    </source>
</reference>
<organism evidence="2 3">
    <name type="scientific">Hyella patelloides LEGE 07179</name>
    <dbReference type="NCBI Taxonomy" id="945734"/>
    <lineage>
        <taxon>Bacteria</taxon>
        <taxon>Bacillati</taxon>
        <taxon>Cyanobacteriota</taxon>
        <taxon>Cyanophyceae</taxon>
        <taxon>Pleurocapsales</taxon>
        <taxon>Hyellaceae</taxon>
        <taxon>Hyella</taxon>
    </lineage>
</organism>
<feature type="compositionally biased region" description="Polar residues" evidence="1">
    <location>
        <begin position="42"/>
        <end position="51"/>
    </location>
</feature>
<name>A0A563VVP1_9CYAN</name>
<gene>
    <name evidence="2" type="ORF">H1P_3390003</name>
</gene>
<accession>A0A563VVP1</accession>
<protein>
    <recommendedName>
        <fullName evidence="4">DUF928 domain-containing protein</fullName>
    </recommendedName>
</protein>
<dbReference type="Pfam" id="PF06051">
    <property type="entry name" value="DUF928"/>
    <property type="match status" value="1"/>
</dbReference>
<proteinExistence type="predicted"/>
<feature type="region of interest" description="Disordered" evidence="1">
    <location>
        <begin position="38"/>
        <end position="61"/>
    </location>
</feature>
<evidence type="ECO:0000313" key="2">
    <source>
        <dbReference type="EMBL" id="VEP15470.1"/>
    </source>
</evidence>
<dbReference type="OrthoDB" id="536034at2"/>
<dbReference type="Proteomes" id="UP000320055">
    <property type="component" value="Unassembled WGS sequence"/>
</dbReference>
<sequence>MFYNKSNFKRQILRRKQIFSPVIFSLLVFLTPFPGYAEERSQSNPPSSPDTGSPEEDFSAGGTRDNHLLTQVCGENGQQIAYLLGNNNREFTLAAYPTFWFYIPNNVNKVAQIKFVLTELETGNKVYNRIVEIPQKAGTVGITIPPEKKYALAPNINYSWSLEVDCVESSGEPVMALEGWLNRLPLNPDLESQLASVSQEEKYRVYLENDLLYDALNDLAQRRMKDSHNSPLETAWNRLLAELGWQDLAQQSAVKPYVLNANTTLCRN</sequence>
<keyword evidence="3" id="KW-1185">Reference proteome</keyword>
<dbReference type="InterPro" id="IPR010328">
    <property type="entry name" value="DUF928"/>
</dbReference>
<evidence type="ECO:0000313" key="3">
    <source>
        <dbReference type="Proteomes" id="UP000320055"/>
    </source>
</evidence>
<dbReference type="AlphaFoldDB" id="A0A563VVP1"/>
<dbReference type="EMBL" id="CAACVJ010000267">
    <property type="protein sequence ID" value="VEP15470.1"/>
    <property type="molecule type" value="Genomic_DNA"/>
</dbReference>
<evidence type="ECO:0008006" key="4">
    <source>
        <dbReference type="Google" id="ProtNLM"/>
    </source>
</evidence>
<evidence type="ECO:0000256" key="1">
    <source>
        <dbReference type="SAM" id="MobiDB-lite"/>
    </source>
</evidence>
<dbReference type="RefSeq" id="WP_144874264.1">
    <property type="nucleotide sequence ID" value="NZ_LR214076.1"/>
</dbReference>